<dbReference type="GeneID" id="85434896"/>
<dbReference type="EMBL" id="JAHLJV010000155">
    <property type="protein sequence ID" value="KAK1566176.1"/>
    <property type="molecule type" value="Genomic_DNA"/>
</dbReference>
<dbReference type="AlphaFoldDB" id="A0AAD8PJX8"/>
<keyword evidence="2" id="KW-1185">Reference proteome</keyword>
<sequence length="88" mass="9780">MEYWGVNENQVVVLNLQLYCCCSLDAVSGCQGMSGVDSTDMFLSAIAYSLCLTFTDHPPPSIWLHVDAQNDVDLLPLDYSNTVGYFTY</sequence>
<reference evidence="1" key="1">
    <citation type="submission" date="2021-06" db="EMBL/GenBank/DDBJ databases">
        <title>Comparative genomics, transcriptomics and evolutionary studies reveal genomic signatures of adaptation to plant cell wall in hemibiotrophic fungi.</title>
        <authorList>
            <consortium name="DOE Joint Genome Institute"/>
            <person name="Baroncelli R."/>
            <person name="Diaz J.F."/>
            <person name="Benocci T."/>
            <person name="Peng M."/>
            <person name="Battaglia E."/>
            <person name="Haridas S."/>
            <person name="Andreopoulos W."/>
            <person name="Labutti K."/>
            <person name="Pangilinan J."/>
            <person name="Floch G.L."/>
            <person name="Makela M.R."/>
            <person name="Henrissat B."/>
            <person name="Grigoriev I.V."/>
            <person name="Crouch J.A."/>
            <person name="De Vries R.P."/>
            <person name="Sukno S.A."/>
            <person name="Thon M.R."/>
        </authorList>
    </citation>
    <scope>NUCLEOTIDE SEQUENCE</scope>
    <source>
        <strain evidence="1">CBS 125086</strain>
    </source>
</reference>
<proteinExistence type="predicted"/>
<organism evidence="1 2">
    <name type="scientific">Colletotrichum navitas</name>
    <dbReference type="NCBI Taxonomy" id="681940"/>
    <lineage>
        <taxon>Eukaryota</taxon>
        <taxon>Fungi</taxon>
        <taxon>Dikarya</taxon>
        <taxon>Ascomycota</taxon>
        <taxon>Pezizomycotina</taxon>
        <taxon>Sordariomycetes</taxon>
        <taxon>Hypocreomycetidae</taxon>
        <taxon>Glomerellales</taxon>
        <taxon>Glomerellaceae</taxon>
        <taxon>Colletotrichum</taxon>
        <taxon>Colletotrichum graminicola species complex</taxon>
    </lineage>
</organism>
<evidence type="ECO:0000313" key="1">
    <source>
        <dbReference type="EMBL" id="KAK1566176.1"/>
    </source>
</evidence>
<protein>
    <submittedName>
        <fullName evidence="1">Uncharacterized protein</fullName>
    </submittedName>
</protein>
<name>A0AAD8PJX8_9PEZI</name>
<dbReference type="Proteomes" id="UP001230504">
    <property type="component" value="Unassembled WGS sequence"/>
</dbReference>
<accession>A0AAD8PJX8</accession>
<gene>
    <name evidence="1" type="ORF">LY79DRAFT_105136</name>
</gene>
<comment type="caution">
    <text evidence="1">The sequence shown here is derived from an EMBL/GenBank/DDBJ whole genome shotgun (WGS) entry which is preliminary data.</text>
</comment>
<dbReference type="RefSeq" id="XP_060407380.1">
    <property type="nucleotide sequence ID" value="XM_060550656.1"/>
</dbReference>
<evidence type="ECO:0000313" key="2">
    <source>
        <dbReference type="Proteomes" id="UP001230504"/>
    </source>
</evidence>